<proteinExistence type="predicted"/>
<evidence type="ECO:0000313" key="1">
    <source>
        <dbReference type="EMBL" id="QBR87948.1"/>
    </source>
</evidence>
<sequence>MADDTLSAAVLTYVGYDRAAAVPGRFPSRIDDPKLRQHVLDIIAEADADADPRTAEKLSAWGDALVAGVHDRHPELSEEALAAVKGLLTFEYR</sequence>
<dbReference type="RefSeq" id="WP_135063870.1">
    <property type="nucleotide sequence ID" value="NZ_CP038266.1"/>
</dbReference>
<keyword evidence="2" id="KW-1185">Reference proteome</keyword>
<dbReference type="EMBL" id="CP038266">
    <property type="protein sequence ID" value="QBR87948.1"/>
    <property type="molecule type" value="Genomic_DNA"/>
</dbReference>
<reference evidence="1 2" key="1">
    <citation type="submission" date="2019-03" db="EMBL/GenBank/DDBJ databases">
        <authorList>
            <person name="Dong K."/>
        </authorList>
    </citation>
    <scope>NUCLEOTIDE SEQUENCE [LARGE SCALE GENOMIC DNA]</scope>
    <source>
        <strain evidence="2">dk512</strain>
    </source>
</reference>
<dbReference type="Proteomes" id="UP000295748">
    <property type="component" value="Chromosome"/>
</dbReference>
<gene>
    <name evidence="1" type="ORF">E4K62_04105</name>
</gene>
<organism evidence="1 2">
    <name type="scientific">Microbacterium wangchenii</name>
    <dbReference type="NCBI Taxonomy" id="2541726"/>
    <lineage>
        <taxon>Bacteria</taxon>
        <taxon>Bacillati</taxon>
        <taxon>Actinomycetota</taxon>
        <taxon>Actinomycetes</taxon>
        <taxon>Micrococcales</taxon>
        <taxon>Microbacteriaceae</taxon>
        <taxon>Microbacterium</taxon>
    </lineage>
</organism>
<protein>
    <submittedName>
        <fullName evidence="1">Uncharacterized protein</fullName>
    </submittedName>
</protein>
<evidence type="ECO:0000313" key="2">
    <source>
        <dbReference type="Proteomes" id="UP000295748"/>
    </source>
</evidence>
<name>A0ABX5SP76_9MICO</name>
<accession>A0ABX5SP76</accession>